<sequence length="115" mass="13319">MSTILPHFTSLSWEGNLSFTASQDMKDLLVKATLDHTSFYHSLRHTCFLFYSTLNCKSSFIARQRQSIKECLEAAALHHTTFHHLAISILFLISLQVEIHVTFPYLDEIRYIELS</sequence>
<evidence type="ECO:0000313" key="1">
    <source>
        <dbReference type="EMBL" id="KAK9993033.1"/>
    </source>
</evidence>
<keyword evidence="2" id="KW-1185">Reference proteome</keyword>
<accession>A0AAW2C657</accession>
<gene>
    <name evidence="1" type="ORF">SO802_022736</name>
</gene>
<reference evidence="1 2" key="1">
    <citation type="submission" date="2024-01" db="EMBL/GenBank/DDBJ databases">
        <title>A telomere-to-telomere, gap-free genome of sweet tea (Lithocarpus litseifolius).</title>
        <authorList>
            <person name="Zhou J."/>
        </authorList>
    </citation>
    <scope>NUCLEOTIDE SEQUENCE [LARGE SCALE GENOMIC DNA]</scope>
    <source>
        <strain evidence="1">Zhou-2022a</strain>
        <tissue evidence="1">Leaf</tissue>
    </source>
</reference>
<dbReference type="Proteomes" id="UP001459277">
    <property type="component" value="Unassembled WGS sequence"/>
</dbReference>
<evidence type="ECO:0000313" key="2">
    <source>
        <dbReference type="Proteomes" id="UP001459277"/>
    </source>
</evidence>
<proteinExistence type="predicted"/>
<dbReference type="AlphaFoldDB" id="A0AAW2C657"/>
<comment type="caution">
    <text evidence="1">The sequence shown here is derived from an EMBL/GenBank/DDBJ whole genome shotgun (WGS) entry which is preliminary data.</text>
</comment>
<dbReference type="EMBL" id="JAZDWU010000008">
    <property type="protein sequence ID" value="KAK9993033.1"/>
    <property type="molecule type" value="Genomic_DNA"/>
</dbReference>
<organism evidence="1 2">
    <name type="scientific">Lithocarpus litseifolius</name>
    <dbReference type="NCBI Taxonomy" id="425828"/>
    <lineage>
        <taxon>Eukaryota</taxon>
        <taxon>Viridiplantae</taxon>
        <taxon>Streptophyta</taxon>
        <taxon>Embryophyta</taxon>
        <taxon>Tracheophyta</taxon>
        <taxon>Spermatophyta</taxon>
        <taxon>Magnoliopsida</taxon>
        <taxon>eudicotyledons</taxon>
        <taxon>Gunneridae</taxon>
        <taxon>Pentapetalae</taxon>
        <taxon>rosids</taxon>
        <taxon>fabids</taxon>
        <taxon>Fagales</taxon>
        <taxon>Fagaceae</taxon>
        <taxon>Lithocarpus</taxon>
    </lineage>
</organism>
<protein>
    <submittedName>
        <fullName evidence="1">Uncharacterized protein</fullName>
    </submittedName>
</protein>
<name>A0AAW2C657_9ROSI</name>